<dbReference type="EMBL" id="SPHZ02000006">
    <property type="protein sequence ID" value="KAF0909883.1"/>
    <property type="molecule type" value="Genomic_DNA"/>
</dbReference>
<reference evidence="2 3" key="1">
    <citation type="submission" date="2019-11" db="EMBL/GenBank/DDBJ databases">
        <title>Whole genome sequence of Oryza granulata.</title>
        <authorList>
            <person name="Li W."/>
        </authorList>
    </citation>
    <scope>NUCLEOTIDE SEQUENCE [LARGE SCALE GENOMIC DNA]</scope>
    <source>
        <strain evidence="3">cv. Menghai</strain>
        <tissue evidence="2">Leaf</tissue>
    </source>
</reference>
<protein>
    <submittedName>
        <fullName evidence="2">Uncharacterized protein</fullName>
    </submittedName>
</protein>
<name>A0A6G1DDT5_9ORYZ</name>
<evidence type="ECO:0000313" key="2">
    <source>
        <dbReference type="EMBL" id="KAF0909883.1"/>
    </source>
</evidence>
<gene>
    <name evidence="2" type="ORF">E2562_000194</name>
</gene>
<proteinExistence type="predicted"/>
<keyword evidence="3" id="KW-1185">Reference proteome</keyword>
<sequence>MVAAATEQTCLPEKPKQPSEARRRGRRAVAWCSPLMVFSGWHSSCVGRRETITPVEATEEDELEVIKQFELATKRSSHLNKPNRSR</sequence>
<evidence type="ECO:0000256" key="1">
    <source>
        <dbReference type="SAM" id="MobiDB-lite"/>
    </source>
</evidence>
<organism evidence="2 3">
    <name type="scientific">Oryza meyeriana var. granulata</name>
    <dbReference type="NCBI Taxonomy" id="110450"/>
    <lineage>
        <taxon>Eukaryota</taxon>
        <taxon>Viridiplantae</taxon>
        <taxon>Streptophyta</taxon>
        <taxon>Embryophyta</taxon>
        <taxon>Tracheophyta</taxon>
        <taxon>Spermatophyta</taxon>
        <taxon>Magnoliopsida</taxon>
        <taxon>Liliopsida</taxon>
        <taxon>Poales</taxon>
        <taxon>Poaceae</taxon>
        <taxon>BOP clade</taxon>
        <taxon>Oryzoideae</taxon>
        <taxon>Oryzeae</taxon>
        <taxon>Oryzinae</taxon>
        <taxon>Oryza</taxon>
        <taxon>Oryza meyeriana</taxon>
    </lineage>
</organism>
<comment type="caution">
    <text evidence="2">The sequence shown here is derived from an EMBL/GenBank/DDBJ whole genome shotgun (WGS) entry which is preliminary data.</text>
</comment>
<dbReference type="Proteomes" id="UP000479710">
    <property type="component" value="Unassembled WGS sequence"/>
</dbReference>
<accession>A0A6G1DDT5</accession>
<evidence type="ECO:0000313" key="3">
    <source>
        <dbReference type="Proteomes" id="UP000479710"/>
    </source>
</evidence>
<feature type="compositionally biased region" description="Basic and acidic residues" evidence="1">
    <location>
        <begin position="13"/>
        <end position="22"/>
    </location>
</feature>
<feature type="region of interest" description="Disordered" evidence="1">
    <location>
        <begin position="1"/>
        <end position="24"/>
    </location>
</feature>
<dbReference type="AlphaFoldDB" id="A0A6G1DDT5"/>